<evidence type="ECO:0000256" key="3">
    <source>
        <dbReference type="ARBA" id="ARBA00017144"/>
    </source>
</evidence>
<organism evidence="13 14">
    <name type="scientific">Salicibibacter halophilus</name>
    <dbReference type="NCBI Taxonomy" id="2502791"/>
    <lineage>
        <taxon>Bacteria</taxon>
        <taxon>Bacillati</taxon>
        <taxon>Bacillota</taxon>
        <taxon>Bacilli</taxon>
        <taxon>Bacillales</taxon>
        <taxon>Bacillaceae</taxon>
        <taxon>Salicibibacter</taxon>
    </lineage>
</organism>
<dbReference type="InterPro" id="IPR039430">
    <property type="entry name" value="Thymidylate_kin-like_dom"/>
</dbReference>
<sequence length="221" mass="24895">MGFCSLEKRSLKMGRGRFITFEGGEGSGKTSVIPRIASRLEADGHETLVSREPGGVASAEKIRHLLLSDEEEELDRYTEVLLFAAARRQHLVEKIIPALEAGKIVLCDRYLDSSLVYQGYASGVGIEQVREINLFAVQHWLPDRTFFLDIPIEVGLARIAQNAREENRLDQKGRAFHEQVRNGYHLLATEAADRFRMINADASISHVEENIYASIREMLVL</sequence>
<dbReference type="SUPFAM" id="SSF52540">
    <property type="entry name" value="P-loop containing nucleoside triphosphate hydrolases"/>
    <property type="match status" value="1"/>
</dbReference>
<evidence type="ECO:0000256" key="11">
    <source>
        <dbReference type="HAMAP-Rule" id="MF_00165"/>
    </source>
</evidence>
<dbReference type="PROSITE" id="PS01331">
    <property type="entry name" value="THYMIDYLATE_KINASE"/>
    <property type="match status" value="1"/>
</dbReference>
<keyword evidence="6 11" id="KW-0547">Nucleotide-binding</keyword>
<keyword evidence="8 11" id="KW-0067">ATP-binding</keyword>
<dbReference type="EMBL" id="CP035485">
    <property type="protein sequence ID" value="QDI93104.1"/>
    <property type="molecule type" value="Genomic_DNA"/>
</dbReference>
<feature type="binding site" evidence="11">
    <location>
        <begin position="23"/>
        <end position="30"/>
    </location>
    <ligand>
        <name>ATP</name>
        <dbReference type="ChEBI" id="CHEBI:30616"/>
    </ligand>
</feature>
<dbReference type="InterPro" id="IPR018095">
    <property type="entry name" value="Thymidylate_kin_CS"/>
</dbReference>
<reference evidence="14" key="1">
    <citation type="submission" date="2019-01" db="EMBL/GenBank/DDBJ databases">
        <title>Genomic analysis of Salicibibacter sp. NKC3-5.</title>
        <authorList>
            <person name="Oh Y.J."/>
        </authorList>
    </citation>
    <scope>NUCLEOTIDE SEQUENCE [LARGE SCALE GENOMIC DNA]</scope>
    <source>
        <strain evidence="14">NKC3-5</strain>
    </source>
</reference>
<feature type="domain" description="Thymidylate kinase-like" evidence="12">
    <location>
        <begin position="21"/>
        <end position="211"/>
    </location>
</feature>
<dbReference type="InterPro" id="IPR018094">
    <property type="entry name" value="Thymidylate_kinase"/>
</dbReference>
<comment type="function">
    <text evidence="10 11">Phosphorylation of dTMP to form dTDP in both de novo and salvage pathways of dTTP synthesis.</text>
</comment>
<dbReference type="EC" id="2.7.4.9" evidence="2 11"/>
<keyword evidence="7 11" id="KW-0418">Kinase</keyword>
<dbReference type="HAMAP" id="MF_00165">
    <property type="entry name" value="Thymidylate_kinase"/>
    <property type="match status" value="1"/>
</dbReference>
<keyword evidence="14" id="KW-1185">Reference proteome</keyword>
<accession>A0A514LML7</accession>
<dbReference type="KEGG" id="sale:EPH95_10675"/>
<dbReference type="Pfam" id="PF02223">
    <property type="entry name" value="Thymidylate_kin"/>
    <property type="match status" value="1"/>
</dbReference>
<evidence type="ECO:0000256" key="10">
    <source>
        <dbReference type="ARBA" id="ARBA00057735"/>
    </source>
</evidence>
<dbReference type="GO" id="GO:0006235">
    <property type="term" value="P:dTTP biosynthetic process"/>
    <property type="evidence" value="ECO:0007669"/>
    <property type="project" value="UniProtKB-UniRule"/>
</dbReference>
<dbReference type="Proteomes" id="UP000319756">
    <property type="component" value="Chromosome"/>
</dbReference>
<evidence type="ECO:0000256" key="5">
    <source>
        <dbReference type="ARBA" id="ARBA00022727"/>
    </source>
</evidence>
<proteinExistence type="inferred from homology"/>
<dbReference type="Gene3D" id="3.40.50.300">
    <property type="entry name" value="P-loop containing nucleotide triphosphate hydrolases"/>
    <property type="match status" value="1"/>
</dbReference>
<evidence type="ECO:0000313" key="14">
    <source>
        <dbReference type="Proteomes" id="UP000319756"/>
    </source>
</evidence>
<dbReference type="InterPro" id="IPR027417">
    <property type="entry name" value="P-loop_NTPase"/>
</dbReference>
<evidence type="ECO:0000313" key="13">
    <source>
        <dbReference type="EMBL" id="QDI93104.1"/>
    </source>
</evidence>
<keyword evidence="4 11" id="KW-0808">Transferase</keyword>
<dbReference type="CDD" id="cd01672">
    <property type="entry name" value="TMPK"/>
    <property type="match status" value="1"/>
</dbReference>
<dbReference type="AlphaFoldDB" id="A0A514LML7"/>
<dbReference type="OrthoDB" id="9774907at2"/>
<comment type="similarity">
    <text evidence="1 11">Belongs to the thymidylate kinase family.</text>
</comment>
<evidence type="ECO:0000256" key="9">
    <source>
        <dbReference type="ARBA" id="ARBA00048743"/>
    </source>
</evidence>
<evidence type="ECO:0000256" key="2">
    <source>
        <dbReference type="ARBA" id="ARBA00012980"/>
    </source>
</evidence>
<dbReference type="GO" id="GO:0006233">
    <property type="term" value="P:dTDP biosynthetic process"/>
    <property type="evidence" value="ECO:0007669"/>
    <property type="project" value="InterPro"/>
</dbReference>
<comment type="catalytic activity">
    <reaction evidence="9 11">
        <text>dTMP + ATP = dTDP + ADP</text>
        <dbReference type="Rhea" id="RHEA:13517"/>
        <dbReference type="ChEBI" id="CHEBI:30616"/>
        <dbReference type="ChEBI" id="CHEBI:58369"/>
        <dbReference type="ChEBI" id="CHEBI:63528"/>
        <dbReference type="ChEBI" id="CHEBI:456216"/>
        <dbReference type="EC" id="2.7.4.9"/>
    </reaction>
</comment>
<dbReference type="GO" id="GO:0005829">
    <property type="term" value="C:cytosol"/>
    <property type="evidence" value="ECO:0007669"/>
    <property type="project" value="TreeGrafter"/>
</dbReference>
<gene>
    <name evidence="11" type="primary">tmk</name>
    <name evidence="13" type="ORF">EPH95_10675</name>
</gene>
<protein>
    <recommendedName>
        <fullName evidence="3 11">Thymidylate kinase</fullName>
        <ecNumber evidence="2 11">2.7.4.9</ecNumber>
    </recommendedName>
    <alternativeName>
        <fullName evidence="11">dTMP kinase</fullName>
    </alternativeName>
</protein>
<keyword evidence="5 11" id="KW-0545">Nucleotide biosynthesis</keyword>
<evidence type="ECO:0000256" key="8">
    <source>
        <dbReference type="ARBA" id="ARBA00022840"/>
    </source>
</evidence>
<dbReference type="GO" id="GO:0004798">
    <property type="term" value="F:dTMP kinase activity"/>
    <property type="evidence" value="ECO:0007669"/>
    <property type="project" value="UniProtKB-UniRule"/>
</dbReference>
<dbReference type="GO" id="GO:0006227">
    <property type="term" value="P:dUDP biosynthetic process"/>
    <property type="evidence" value="ECO:0007669"/>
    <property type="project" value="TreeGrafter"/>
</dbReference>
<evidence type="ECO:0000256" key="1">
    <source>
        <dbReference type="ARBA" id="ARBA00009776"/>
    </source>
</evidence>
<evidence type="ECO:0000256" key="6">
    <source>
        <dbReference type="ARBA" id="ARBA00022741"/>
    </source>
</evidence>
<evidence type="ECO:0000256" key="7">
    <source>
        <dbReference type="ARBA" id="ARBA00022777"/>
    </source>
</evidence>
<dbReference type="FunFam" id="3.40.50.300:FF:000225">
    <property type="entry name" value="Thymidylate kinase"/>
    <property type="match status" value="1"/>
</dbReference>
<dbReference type="PANTHER" id="PTHR10344">
    <property type="entry name" value="THYMIDYLATE KINASE"/>
    <property type="match status" value="1"/>
</dbReference>
<evidence type="ECO:0000256" key="4">
    <source>
        <dbReference type="ARBA" id="ARBA00022679"/>
    </source>
</evidence>
<evidence type="ECO:0000259" key="12">
    <source>
        <dbReference type="Pfam" id="PF02223"/>
    </source>
</evidence>
<name>A0A514LML7_9BACI</name>
<dbReference type="PANTHER" id="PTHR10344:SF4">
    <property type="entry name" value="UMP-CMP KINASE 2, MITOCHONDRIAL"/>
    <property type="match status" value="1"/>
</dbReference>
<dbReference type="GO" id="GO:0005524">
    <property type="term" value="F:ATP binding"/>
    <property type="evidence" value="ECO:0007669"/>
    <property type="project" value="UniProtKB-UniRule"/>
</dbReference>
<dbReference type="NCBIfam" id="TIGR00041">
    <property type="entry name" value="DTMP_kinase"/>
    <property type="match status" value="1"/>
</dbReference>